<dbReference type="SUPFAM" id="SSF48371">
    <property type="entry name" value="ARM repeat"/>
    <property type="match status" value="2"/>
</dbReference>
<organism evidence="1 2">
    <name type="scientific">Candidatus Nitrospira inopinata</name>
    <dbReference type="NCBI Taxonomy" id="1715989"/>
    <lineage>
        <taxon>Bacteria</taxon>
        <taxon>Pseudomonadati</taxon>
        <taxon>Nitrospirota</taxon>
        <taxon>Nitrospiria</taxon>
        <taxon>Nitrospirales</taxon>
        <taxon>Nitrospiraceae</taxon>
        <taxon>Nitrospira</taxon>
    </lineage>
</organism>
<evidence type="ECO:0000313" key="1">
    <source>
        <dbReference type="EMBL" id="CUQ65113.1"/>
    </source>
</evidence>
<dbReference type="Gene3D" id="1.25.10.10">
    <property type="entry name" value="Leucine-rich Repeat Variant"/>
    <property type="match status" value="4"/>
</dbReference>
<proteinExistence type="predicted"/>
<dbReference type="EMBL" id="LN885086">
    <property type="protein sequence ID" value="CUQ65113.1"/>
    <property type="molecule type" value="Genomic_DNA"/>
</dbReference>
<name>A0A0S4KP64_9BACT</name>
<dbReference type="SMART" id="SM00567">
    <property type="entry name" value="EZ_HEAT"/>
    <property type="match status" value="11"/>
</dbReference>
<gene>
    <name evidence="1" type="ORF">NITINOP_0137</name>
</gene>
<dbReference type="Proteomes" id="UP000066284">
    <property type="component" value="Chromosome 1"/>
</dbReference>
<dbReference type="KEGG" id="nio:NITINOP_0137"/>
<accession>A0A0S4KP64</accession>
<dbReference type="PANTHER" id="PTHR12697">
    <property type="entry name" value="PBS LYASE HEAT-LIKE PROTEIN"/>
    <property type="match status" value="1"/>
</dbReference>
<dbReference type="AlphaFoldDB" id="A0A0S4KP64"/>
<evidence type="ECO:0000313" key="2">
    <source>
        <dbReference type="Proteomes" id="UP000066284"/>
    </source>
</evidence>
<evidence type="ECO:0008006" key="3">
    <source>
        <dbReference type="Google" id="ProtNLM"/>
    </source>
</evidence>
<dbReference type="Pfam" id="PF03130">
    <property type="entry name" value="HEAT_PBS"/>
    <property type="match status" value="1"/>
</dbReference>
<dbReference type="InterPro" id="IPR004155">
    <property type="entry name" value="PBS_lyase_HEAT"/>
</dbReference>
<reference evidence="2" key="1">
    <citation type="submission" date="2015-09" db="EMBL/GenBank/DDBJ databases">
        <authorList>
            <person name="Daims H."/>
        </authorList>
    </citation>
    <scope>NUCLEOTIDE SEQUENCE [LARGE SCALE GENOMIC DNA]</scope>
</reference>
<dbReference type="Pfam" id="PF13646">
    <property type="entry name" value="HEAT_2"/>
    <property type="match status" value="4"/>
</dbReference>
<dbReference type="RefSeq" id="WP_062481840.1">
    <property type="nucleotide sequence ID" value="NZ_LN885086.1"/>
</dbReference>
<protein>
    <recommendedName>
        <fullName evidence="3">HEAT repeat domain-containing protein</fullName>
    </recommendedName>
</protein>
<keyword evidence="2" id="KW-1185">Reference proteome</keyword>
<dbReference type="GO" id="GO:0016491">
    <property type="term" value="F:oxidoreductase activity"/>
    <property type="evidence" value="ECO:0007669"/>
    <property type="project" value="TreeGrafter"/>
</dbReference>
<dbReference type="PANTHER" id="PTHR12697:SF5">
    <property type="entry name" value="DEOXYHYPUSINE HYDROXYLASE"/>
    <property type="match status" value="1"/>
</dbReference>
<dbReference type="InterPro" id="IPR011989">
    <property type="entry name" value="ARM-like"/>
</dbReference>
<dbReference type="InterPro" id="IPR016024">
    <property type="entry name" value="ARM-type_fold"/>
</dbReference>
<sequence length="453" mass="48132">MASPTLQDLLDALEDVDDATREEAAKTLADLADPSTRDALITACGDDFWSVRAHAVWGLAKIGGSTTAEAVIGLFNDPIMEVRNRAVEAAVHMGPAILDRLVAALKDERWRVREHAAKALGGIKNAKAVDALIIACRDRDGAVKSAAAEALGKIGEPKAVPALIKLFRDSSKIVRETAGTALVYIGEPSVDALIEGLADKDFVVRCHAARALGGMTTDYQIGRTWVRELKVVDALIAALKDPDRAVREDATIALGMIGDPRAVDALIEAMRDGAVKRHAIASLGMIGDPRALPAVLDALKGKGIKQQGSPTPGCIVSEEALIKEAAATALGQFRNSRVIPDLIMLLKDGVLREKAAAALIVIGDSAIEPLVSFLHDPKASEVEAEMERVLSYASVRLSAQDALRLIVLQTLERLGWTPPDDEKLDVSSSKADNLRVDRPLGVTGRFGPSGDTL</sequence>
<dbReference type="STRING" id="1715989.NITINOP_0137"/>